<evidence type="ECO:0000313" key="3">
    <source>
        <dbReference type="Proteomes" id="UP000054558"/>
    </source>
</evidence>
<evidence type="ECO:0000256" key="1">
    <source>
        <dbReference type="SAM" id="MobiDB-lite"/>
    </source>
</evidence>
<dbReference type="Proteomes" id="UP000054558">
    <property type="component" value="Unassembled WGS sequence"/>
</dbReference>
<feature type="region of interest" description="Disordered" evidence="1">
    <location>
        <begin position="1"/>
        <end position="119"/>
    </location>
</feature>
<proteinExistence type="predicted"/>
<protein>
    <submittedName>
        <fullName evidence="2">Uncharacterized protein</fullName>
    </submittedName>
</protein>
<accession>A0A1Y1HKR5</accession>
<feature type="compositionally biased region" description="Polar residues" evidence="1">
    <location>
        <begin position="67"/>
        <end position="83"/>
    </location>
</feature>
<evidence type="ECO:0000313" key="2">
    <source>
        <dbReference type="EMBL" id="GAQ78222.1"/>
    </source>
</evidence>
<organism evidence="2 3">
    <name type="scientific">Klebsormidium nitens</name>
    <name type="common">Green alga</name>
    <name type="synonym">Ulothrix nitens</name>
    <dbReference type="NCBI Taxonomy" id="105231"/>
    <lineage>
        <taxon>Eukaryota</taxon>
        <taxon>Viridiplantae</taxon>
        <taxon>Streptophyta</taxon>
        <taxon>Klebsormidiophyceae</taxon>
        <taxon>Klebsormidiales</taxon>
        <taxon>Klebsormidiaceae</taxon>
        <taxon>Klebsormidium</taxon>
    </lineage>
</organism>
<reference evidence="2 3" key="1">
    <citation type="journal article" date="2014" name="Nat. Commun.">
        <title>Klebsormidium flaccidum genome reveals primary factors for plant terrestrial adaptation.</title>
        <authorList>
            <person name="Hori K."/>
            <person name="Maruyama F."/>
            <person name="Fujisawa T."/>
            <person name="Togashi T."/>
            <person name="Yamamoto N."/>
            <person name="Seo M."/>
            <person name="Sato S."/>
            <person name="Yamada T."/>
            <person name="Mori H."/>
            <person name="Tajima N."/>
            <person name="Moriyama T."/>
            <person name="Ikeuchi M."/>
            <person name="Watanabe M."/>
            <person name="Wada H."/>
            <person name="Kobayashi K."/>
            <person name="Saito M."/>
            <person name="Masuda T."/>
            <person name="Sasaki-Sekimoto Y."/>
            <person name="Mashiguchi K."/>
            <person name="Awai K."/>
            <person name="Shimojima M."/>
            <person name="Masuda S."/>
            <person name="Iwai M."/>
            <person name="Nobusawa T."/>
            <person name="Narise T."/>
            <person name="Kondo S."/>
            <person name="Saito H."/>
            <person name="Sato R."/>
            <person name="Murakawa M."/>
            <person name="Ihara Y."/>
            <person name="Oshima-Yamada Y."/>
            <person name="Ohtaka K."/>
            <person name="Satoh M."/>
            <person name="Sonobe K."/>
            <person name="Ishii M."/>
            <person name="Ohtani R."/>
            <person name="Kanamori-Sato M."/>
            <person name="Honoki R."/>
            <person name="Miyazaki D."/>
            <person name="Mochizuki H."/>
            <person name="Umetsu J."/>
            <person name="Higashi K."/>
            <person name="Shibata D."/>
            <person name="Kamiya Y."/>
            <person name="Sato N."/>
            <person name="Nakamura Y."/>
            <person name="Tabata S."/>
            <person name="Ida S."/>
            <person name="Kurokawa K."/>
            <person name="Ohta H."/>
        </authorList>
    </citation>
    <scope>NUCLEOTIDE SEQUENCE [LARGE SCALE GENOMIC DNA]</scope>
    <source>
        <strain evidence="2 3">NIES-2285</strain>
    </source>
</reference>
<gene>
    <name evidence="2" type="ORF">KFL_000090690</name>
</gene>
<feature type="compositionally biased region" description="Pro residues" evidence="1">
    <location>
        <begin position="19"/>
        <end position="32"/>
    </location>
</feature>
<keyword evidence="3" id="KW-1185">Reference proteome</keyword>
<name>A0A1Y1HKR5_KLENI</name>
<feature type="compositionally biased region" description="Basic and acidic residues" evidence="1">
    <location>
        <begin position="45"/>
        <end position="62"/>
    </location>
</feature>
<feature type="compositionally biased region" description="Basic residues" evidence="1">
    <location>
        <begin position="108"/>
        <end position="119"/>
    </location>
</feature>
<sequence>TPRSTTPPVDLLPRSTTPPGRPTPPTPRPPTSTTPHVHYPSGHCSPRDRSFGDCSSDHDSPGDSHPNPFQSSHSRSNPYSHPLQTPPGHPNCRSGHSCPHPDPVTHSSPHRRACANPRR</sequence>
<dbReference type="AlphaFoldDB" id="A0A1Y1HKR5"/>
<feature type="non-terminal residue" evidence="2">
    <location>
        <position position="1"/>
    </location>
</feature>
<dbReference type="EMBL" id="DF236958">
    <property type="protein sequence ID" value="GAQ78222.1"/>
    <property type="molecule type" value="Genomic_DNA"/>
</dbReference>